<sequence>MSSGLDAELFPASGVCPVSECQNSFQCQGNFHWPGGRTLPASGVCSVPWRQKFVKCQGIECPGGRTLSSVRGISSVRVAELCASSGICPVAWRQNSVLRQWCLVSEWQNSVHHQGYFQCPEGKTLPCVRSMSNEMKPELCPASGVCPVAWRQNSVQGQGTLSLVRGMSSGLVVELSCVIGMFSVWGAELGPASGVCPVSRRQNCPRVRGMSNVQVAKICPESGVCRVA</sequence>
<gene>
    <name evidence="1" type="ORF">TNIN_418661</name>
</gene>
<proteinExistence type="predicted"/>
<accession>A0A8X6IUU0</accession>
<dbReference type="AlphaFoldDB" id="A0A8X6IUU0"/>
<evidence type="ECO:0000313" key="2">
    <source>
        <dbReference type="Proteomes" id="UP000886998"/>
    </source>
</evidence>
<comment type="caution">
    <text evidence="1">The sequence shown here is derived from an EMBL/GenBank/DDBJ whole genome shotgun (WGS) entry which is preliminary data.</text>
</comment>
<name>A0A8X6IUU0_9ARAC</name>
<evidence type="ECO:0000313" key="1">
    <source>
        <dbReference type="EMBL" id="GFS58850.1"/>
    </source>
</evidence>
<dbReference type="Proteomes" id="UP000886998">
    <property type="component" value="Unassembled WGS sequence"/>
</dbReference>
<reference evidence="1" key="1">
    <citation type="submission" date="2020-08" db="EMBL/GenBank/DDBJ databases">
        <title>Multicomponent nature underlies the extraordinary mechanical properties of spider dragline silk.</title>
        <authorList>
            <person name="Kono N."/>
            <person name="Nakamura H."/>
            <person name="Mori M."/>
            <person name="Yoshida Y."/>
            <person name="Ohtoshi R."/>
            <person name="Malay A.D."/>
            <person name="Moran D.A.P."/>
            <person name="Tomita M."/>
            <person name="Numata K."/>
            <person name="Arakawa K."/>
        </authorList>
    </citation>
    <scope>NUCLEOTIDE SEQUENCE</scope>
</reference>
<dbReference type="EMBL" id="BMAV01027375">
    <property type="protein sequence ID" value="GFS58850.1"/>
    <property type="molecule type" value="Genomic_DNA"/>
</dbReference>
<organism evidence="1 2">
    <name type="scientific">Trichonephila inaurata madagascariensis</name>
    <dbReference type="NCBI Taxonomy" id="2747483"/>
    <lineage>
        <taxon>Eukaryota</taxon>
        <taxon>Metazoa</taxon>
        <taxon>Ecdysozoa</taxon>
        <taxon>Arthropoda</taxon>
        <taxon>Chelicerata</taxon>
        <taxon>Arachnida</taxon>
        <taxon>Araneae</taxon>
        <taxon>Araneomorphae</taxon>
        <taxon>Entelegynae</taxon>
        <taxon>Araneoidea</taxon>
        <taxon>Nephilidae</taxon>
        <taxon>Trichonephila</taxon>
        <taxon>Trichonephila inaurata</taxon>
    </lineage>
</organism>
<protein>
    <submittedName>
        <fullName evidence="1">Uncharacterized protein</fullName>
    </submittedName>
</protein>
<keyword evidence="2" id="KW-1185">Reference proteome</keyword>